<accession>A0ABY8Q0H6</accession>
<evidence type="ECO:0000259" key="1">
    <source>
        <dbReference type="Pfam" id="PF13408"/>
    </source>
</evidence>
<dbReference type="InterPro" id="IPR025827">
    <property type="entry name" value="Zn_ribbon_recom_dom"/>
</dbReference>
<dbReference type="RefSeq" id="WP_281145838.1">
    <property type="nucleotide sequence ID" value="NZ_CP123967.1"/>
</dbReference>
<organism evidence="2 3">
    <name type="scientific">Tessaracoccus lacteus</name>
    <dbReference type="NCBI Taxonomy" id="3041766"/>
    <lineage>
        <taxon>Bacteria</taxon>
        <taxon>Bacillati</taxon>
        <taxon>Actinomycetota</taxon>
        <taxon>Actinomycetes</taxon>
        <taxon>Propionibacteriales</taxon>
        <taxon>Propionibacteriaceae</taxon>
        <taxon>Tessaracoccus</taxon>
    </lineage>
</organism>
<evidence type="ECO:0000313" key="3">
    <source>
        <dbReference type="Proteomes" id="UP001244136"/>
    </source>
</evidence>
<name>A0ABY8Q0H6_9ACTN</name>
<feature type="domain" description="Recombinase zinc beta ribbon" evidence="1">
    <location>
        <begin position="9"/>
        <end position="46"/>
    </location>
</feature>
<keyword evidence="3" id="KW-1185">Reference proteome</keyword>
<gene>
    <name evidence="2" type="ORF">QH948_05405</name>
</gene>
<protein>
    <submittedName>
        <fullName evidence="2">Recombinase zinc beta ribbon domain-containing protein</fullName>
    </submittedName>
</protein>
<dbReference type="Proteomes" id="UP001244136">
    <property type="component" value="Chromosome"/>
</dbReference>
<dbReference type="EMBL" id="CP123967">
    <property type="protein sequence ID" value="WGT48192.1"/>
    <property type="molecule type" value="Genomic_DNA"/>
</dbReference>
<reference evidence="2 3" key="1">
    <citation type="journal article" date="2008" name="Int. J. Syst. Evol. Microbiol.">
        <title>Tessaracoccus flavescens sp. nov., isolated from marine sediment.</title>
        <authorList>
            <person name="Lee D.W."/>
            <person name="Lee S.D."/>
        </authorList>
    </citation>
    <scope>NUCLEOTIDE SEQUENCE [LARGE SCALE GENOMIC DNA]</scope>
    <source>
        <strain evidence="2 3">T21</strain>
    </source>
</reference>
<sequence length="89" mass="10540">MIERPRDKTGDRYEYFTCSGRRRKRTTCTRSAIHAERIEQRIEETYNSNGLTATEADRVREMLHRVFDQLEASSDDERTLLEAQKEARS</sequence>
<proteinExistence type="predicted"/>
<evidence type="ECO:0000313" key="2">
    <source>
        <dbReference type="EMBL" id="WGT48192.1"/>
    </source>
</evidence>
<dbReference type="Pfam" id="PF13408">
    <property type="entry name" value="Zn_ribbon_recom"/>
    <property type="match status" value="1"/>
</dbReference>